<dbReference type="AlphaFoldDB" id="D8UHM2"/>
<dbReference type="SMART" id="SM00054">
    <property type="entry name" value="EFh"/>
    <property type="match status" value="2"/>
</dbReference>
<dbReference type="InterPro" id="IPR052603">
    <property type="entry name" value="EFCB6"/>
</dbReference>
<feature type="region of interest" description="Disordered" evidence="2">
    <location>
        <begin position="538"/>
        <end position="562"/>
    </location>
</feature>
<feature type="compositionally biased region" description="Gly residues" evidence="2">
    <location>
        <begin position="165"/>
        <end position="177"/>
    </location>
</feature>
<evidence type="ECO:0000259" key="3">
    <source>
        <dbReference type="PROSITE" id="PS50222"/>
    </source>
</evidence>
<keyword evidence="1" id="KW-0106">Calcium</keyword>
<dbReference type="PROSITE" id="PS00018">
    <property type="entry name" value="EF_HAND_1"/>
    <property type="match status" value="1"/>
</dbReference>
<dbReference type="InParanoid" id="D8UHM2"/>
<gene>
    <name evidence="4" type="ORF">VOLCADRAFT_121686</name>
</gene>
<dbReference type="InterPro" id="IPR018247">
    <property type="entry name" value="EF_Hand_1_Ca_BS"/>
</dbReference>
<feature type="region of interest" description="Disordered" evidence="2">
    <location>
        <begin position="155"/>
        <end position="177"/>
    </location>
</feature>
<dbReference type="Pfam" id="PF13499">
    <property type="entry name" value="EF-hand_7"/>
    <property type="match status" value="1"/>
</dbReference>
<feature type="compositionally biased region" description="Low complexity" evidence="2">
    <location>
        <begin position="296"/>
        <end position="316"/>
    </location>
</feature>
<keyword evidence="5" id="KW-1185">Reference proteome</keyword>
<dbReference type="EMBL" id="GL378407">
    <property type="protein sequence ID" value="EFJ40770.1"/>
    <property type="molecule type" value="Genomic_DNA"/>
</dbReference>
<dbReference type="PROSITE" id="PS50222">
    <property type="entry name" value="EF_HAND_2"/>
    <property type="match status" value="2"/>
</dbReference>
<feature type="domain" description="EF-hand" evidence="3">
    <location>
        <begin position="223"/>
        <end position="258"/>
    </location>
</feature>
<feature type="region of interest" description="Disordered" evidence="2">
    <location>
        <begin position="290"/>
        <end position="316"/>
    </location>
</feature>
<dbReference type="RefSeq" id="XP_002958145.1">
    <property type="nucleotide sequence ID" value="XM_002958099.1"/>
</dbReference>
<feature type="compositionally biased region" description="Low complexity" evidence="2">
    <location>
        <begin position="541"/>
        <end position="550"/>
    </location>
</feature>
<dbReference type="SUPFAM" id="SSF47473">
    <property type="entry name" value="EF-hand"/>
    <property type="match status" value="1"/>
</dbReference>
<protein>
    <recommendedName>
        <fullName evidence="3">EF-hand domain-containing protein</fullName>
    </recommendedName>
</protein>
<accession>D8UHM2</accession>
<dbReference type="STRING" id="3068.D8UHM2"/>
<dbReference type="PANTHER" id="PTHR20875:SF0">
    <property type="entry name" value="GH12158P"/>
    <property type="match status" value="1"/>
</dbReference>
<dbReference type="GO" id="GO:0005509">
    <property type="term" value="F:calcium ion binding"/>
    <property type="evidence" value="ECO:0007669"/>
    <property type="project" value="InterPro"/>
</dbReference>
<organism evidence="5">
    <name type="scientific">Volvox carteri f. nagariensis</name>
    <dbReference type="NCBI Taxonomy" id="3068"/>
    <lineage>
        <taxon>Eukaryota</taxon>
        <taxon>Viridiplantae</taxon>
        <taxon>Chlorophyta</taxon>
        <taxon>core chlorophytes</taxon>
        <taxon>Chlorophyceae</taxon>
        <taxon>CS clade</taxon>
        <taxon>Chlamydomonadales</taxon>
        <taxon>Volvocaceae</taxon>
        <taxon>Volvox</taxon>
    </lineage>
</organism>
<evidence type="ECO:0000313" key="5">
    <source>
        <dbReference type="Proteomes" id="UP000001058"/>
    </source>
</evidence>
<sequence length="617" mass="67654">MSSHEHNGRSPMASRRVRRHAMGIRSTVSLIRADRLVKVPEHLRPQEPAARETRVEDRPLLTRVYDKLFKTHREGYVRKVLLSFAGEGSGGMLTRDQLRAALEQLHVGLEPGERERVIARVVPQEGGRAHYLDFVRAFEVPAPLGGEEVATARGMSVPGPPVVRPGGGGSSGAGDGGGKSYWNWQRHGRQRMPGLLDQAREDNSEQAHNDAMLTALVVAKLGNCRGKLRAVFRQMDSDRNSLIDPEEFAKGLAQLAVEVDRPQVDRLFELCDQDRNGVIDYTEFARMFEEPGLRSNNNNNRKSGNTAGNGGTTNTTASAVPLSLSLGLSPDEIQGALRQPLVLELARSLYGKGIVALAPFKQLDLPLCGRLDVRGMTEACTALVPGPPPHTSDQGPIRASAHPPAPPLPLPSKATGDRDSLYQLHATAIAPLMASLNRAAAAAGEPALPYMSRSMDAASHSSKAPSHATGLYIRFWSRRYGDTSSVTCPNPGTSSSSLPEGPYVRKSSNSEYLHYQKEDKAKEARRRAQQVHRYAARSEIDSGYSGQDDASGADDGRRAVAKAARQRYEERCEMYDRVRQMQDKGNQTFFGRLPVFGEHKSDVANMPVWADQTKTYW</sequence>
<dbReference type="GeneID" id="9623269"/>
<evidence type="ECO:0000313" key="4">
    <source>
        <dbReference type="EMBL" id="EFJ40770.1"/>
    </source>
</evidence>
<feature type="domain" description="EF-hand" evidence="3">
    <location>
        <begin position="259"/>
        <end position="294"/>
    </location>
</feature>
<dbReference type="InterPro" id="IPR002048">
    <property type="entry name" value="EF_hand_dom"/>
</dbReference>
<dbReference type="InterPro" id="IPR011992">
    <property type="entry name" value="EF-hand-dom_pair"/>
</dbReference>
<evidence type="ECO:0000256" key="2">
    <source>
        <dbReference type="SAM" id="MobiDB-lite"/>
    </source>
</evidence>
<proteinExistence type="predicted"/>
<dbReference type="PANTHER" id="PTHR20875">
    <property type="entry name" value="EF-HAND CALCIUM-BINDING DOMAIN-CONTAINING PROTEIN 6-RELATED"/>
    <property type="match status" value="1"/>
</dbReference>
<dbReference type="CDD" id="cd00051">
    <property type="entry name" value="EFh"/>
    <property type="match status" value="1"/>
</dbReference>
<dbReference type="OrthoDB" id="444540at2759"/>
<dbReference type="Gene3D" id="1.10.238.10">
    <property type="entry name" value="EF-hand"/>
    <property type="match status" value="1"/>
</dbReference>
<dbReference type="KEGG" id="vcn:VOLCADRAFT_121686"/>
<evidence type="ECO:0000256" key="1">
    <source>
        <dbReference type="ARBA" id="ARBA00022837"/>
    </source>
</evidence>
<feature type="compositionally biased region" description="Polar residues" evidence="2">
    <location>
        <begin position="485"/>
        <end position="498"/>
    </location>
</feature>
<feature type="region of interest" description="Disordered" evidence="2">
    <location>
        <begin position="485"/>
        <end position="505"/>
    </location>
</feature>
<dbReference type="Proteomes" id="UP000001058">
    <property type="component" value="Unassembled WGS sequence"/>
</dbReference>
<name>D8UHM2_VOLCA</name>
<feature type="region of interest" description="Disordered" evidence="2">
    <location>
        <begin position="384"/>
        <end position="410"/>
    </location>
</feature>
<reference evidence="4 5" key="1">
    <citation type="journal article" date="2010" name="Science">
        <title>Genomic analysis of organismal complexity in the multicellular green alga Volvox carteri.</title>
        <authorList>
            <person name="Prochnik S.E."/>
            <person name="Umen J."/>
            <person name="Nedelcu A.M."/>
            <person name="Hallmann A."/>
            <person name="Miller S.M."/>
            <person name="Nishii I."/>
            <person name="Ferris P."/>
            <person name="Kuo A."/>
            <person name="Mitros T."/>
            <person name="Fritz-Laylin L.K."/>
            <person name="Hellsten U."/>
            <person name="Chapman J."/>
            <person name="Simakov O."/>
            <person name="Rensing S.A."/>
            <person name="Terry A."/>
            <person name="Pangilinan J."/>
            <person name="Kapitonov V."/>
            <person name="Jurka J."/>
            <person name="Salamov A."/>
            <person name="Shapiro H."/>
            <person name="Schmutz J."/>
            <person name="Grimwood J."/>
            <person name="Lindquist E."/>
            <person name="Lucas S."/>
            <person name="Grigoriev I.V."/>
            <person name="Schmitt R."/>
            <person name="Kirk D."/>
            <person name="Rokhsar D.S."/>
        </authorList>
    </citation>
    <scope>NUCLEOTIDE SEQUENCE [LARGE SCALE GENOMIC DNA]</scope>
    <source>
        <strain evidence="5">f. Nagariensis / Eve</strain>
    </source>
</reference>